<evidence type="ECO:0000313" key="3">
    <source>
        <dbReference type="Proteomes" id="UP000886758"/>
    </source>
</evidence>
<evidence type="ECO:0000313" key="2">
    <source>
        <dbReference type="EMBL" id="HIT50323.1"/>
    </source>
</evidence>
<reference evidence="2" key="2">
    <citation type="journal article" date="2021" name="PeerJ">
        <title>Extensive microbial diversity within the chicken gut microbiome revealed by metagenomics and culture.</title>
        <authorList>
            <person name="Gilroy R."/>
            <person name="Ravi A."/>
            <person name="Getino M."/>
            <person name="Pursley I."/>
            <person name="Horton D.L."/>
            <person name="Alikhan N.F."/>
            <person name="Baker D."/>
            <person name="Gharbi K."/>
            <person name="Hall N."/>
            <person name="Watson M."/>
            <person name="Adriaenssens E.M."/>
            <person name="Foster-Nyarko E."/>
            <person name="Jarju S."/>
            <person name="Secka A."/>
            <person name="Antonio M."/>
            <person name="Oren A."/>
            <person name="Chaudhuri R.R."/>
            <person name="La Ragione R."/>
            <person name="Hildebrand F."/>
            <person name="Pallen M.J."/>
        </authorList>
    </citation>
    <scope>NUCLEOTIDE SEQUENCE</scope>
    <source>
        <strain evidence="2">ChiW17-6978</strain>
    </source>
</reference>
<accession>A0A9D1GRU1</accession>
<dbReference type="AlphaFoldDB" id="A0A9D1GRU1"/>
<dbReference type="CDD" id="cd00298">
    <property type="entry name" value="ACD_sHsps_p23-like"/>
    <property type="match status" value="1"/>
</dbReference>
<dbReference type="Proteomes" id="UP000886758">
    <property type="component" value="Unassembled WGS sequence"/>
</dbReference>
<gene>
    <name evidence="2" type="ORF">IAD46_04790</name>
</gene>
<feature type="domain" description="DUF4097" evidence="1">
    <location>
        <begin position="40"/>
        <end position="213"/>
    </location>
</feature>
<dbReference type="PROSITE" id="PS51257">
    <property type="entry name" value="PROKAR_LIPOPROTEIN"/>
    <property type="match status" value="1"/>
</dbReference>
<comment type="caution">
    <text evidence="2">The sequence shown here is derived from an EMBL/GenBank/DDBJ whole genome shotgun (WGS) entry which is preliminary data.</text>
</comment>
<reference evidence="2" key="1">
    <citation type="submission" date="2020-10" db="EMBL/GenBank/DDBJ databases">
        <authorList>
            <person name="Gilroy R."/>
        </authorList>
    </citation>
    <scope>NUCLEOTIDE SEQUENCE</scope>
    <source>
        <strain evidence="2">ChiW17-6978</strain>
    </source>
</reference>
<protein>
    <submittedName>
        <fullName evidence="2">DUF4097 family beta strand repeat protein</fullName>
    </submittedName>
</protein>
<dbReference type="Pfam" id="PF13349">
    <property type="entry name" value="DUF4097"/>
    <property type="match status" value="1"/>
</dbReference>
<proteinExistence type="predicted"/>
<dbReference type="InterPro" id="IPR025164">
    <property type="entry name" value="Toastrack_DUF4097"/>
</dbReference>
<organism evidence="2 3">
    <name type="scientific">Candidatus Pelethenecus faecipullorum</name>
    <dbReference type="NCBI Taxonomy" id="2840900"/>
    <lineage>
        <taxon>Bacteria</taxon>
        <taxon>Bacillati</taxon>
        <taxon>Mycoplasmatota</taxon>
        <taxon>Mollicutes</taxon>
        <taxon>Candidatus Pelethenecus</taxon>
    </lineage>
</organism>
<evidence type="ECO:0000259" key="1">
    <source>
        <dbReference type="Pfam" id="PF13349"/>
    </source>
</evidence>
<sequence length="217" mass="24630">MKKILFILLFGNLCLFTSCSNDRSFEEKTYTLSSSESVFIEELSVDCFDREIKLEGNDEETISVTYFEDDQETYAFTIEDQTLSIVLSQHKNWYDFIGVKADRQYRTVTISLPDRLFKTLKIETTNENLTVSSLKAETVELINNGGNILLHDLKADHLSATIKNGHITGNIQGSWDQYEIFCTVKKGNSNLPEYKSGGPNQMKIEANNGDIDLTIEP</sequence>
<dbReference type="Gene3D" id="2.160.20.120">
    <property type="match status" value="1"/>
</dbReference>
<name>A0A9D1GRU1_9MOLU</name>
<dbReference type="EMBL" id="DVLF01000150">
    <property type="protein sequence ID" value="HIT50323.1"/>
    <property type="molecule type" value="Genomic_DNA"/>
</dbReference>